<protein>
    <submittedName>
        <fullName evidence="2">Uncharacterized protein</fullName>
    </submittedName>
</protein>
<reference evidence="2 3" key="1">
    <citation type="submission" date="2024-02" db="EMBL/GenBank/DDBJ databases">
        <title>Genome sequence of Aquincola sp. MAHUQ-54.</title>
        <authorList>
            <person name="Huq M.A."/>
        </authorList>
    </citation>
    <scope>NUCLEOTIDE SEQUENCE [LARGE SCALE GENOMIC DNA]</scope>
    <source>
        <strain evidence="2 3">MAHUQ-54</strain>
    </source>
</reference>
<feature type="chain" id="PRO_5043779523" evidence="1">
    <location>
        <begin position="22"/>
        <end position="421"/>
    </location>
</feature>
<keyword evidence="3" id="KW-1185">Reference proteome</keyword>
<dbReference type="EMBL" id="JAZIBG010000017">
    <property type="protein sequence ID" value="MEF7613219.1"/>
    <property type="molecule type" value="Genomic_DNA"/>
</dbReference>
<dbReference type="RefSeq" id="WP_332288165.1">
    <property type="nucleotide sequence ID" value="NZ_JAZIBG010000017.1"/>
</dbReference>
<gene>
    <name evidence="2" type="ORF">V4F39_04785</name>
</gene>
<proteinExistence type="predicted"/>
<name>A0AAW9QCU1_9BURK</name>
<evidence type="ECO:0000256" key="1">
    <source>
        <dbReference type="SAM" id="SignalP"/>
    </source>
</evidence>
<organism evidence="2 3">
    <name type="scientific">Aquincola agrisoli</name>
    <dbReference type="NCBI Taxonomy" id="3119538"/>
    <lineage>
        <taxon>Bacteria</taxon>
        <taxon>Pseudomonadati</taxon>
        <taxon>Pseudomonadota</taxon>
        <taxon>Betaproteobacteria</taxon>
        <taxon>Burkholderiales</taxon>
        <taxon>Sphaerotilaceae</taxon>
        <taxon>Aquincola</taxon>
    </lineage>
</organism>
<evidence type="ECO:0000313" key="3">
    <source>
        <dbReference type="Proteomes" id="UP001336250"/>
    </source>
</evidence>
<dbReference type="Proteomes" id="UP001336250">
    <property type="component" value="Unassembled WGS sequence"/>
</dbReference>
<comment type="caution">
    <text evidence="2">The sequence shown here is derived from an EMBL/GenBank/DDBJ whole genome shotgun (WGS) entry which is preliminary data.</text>
</comment>
<evidence type="ECO:0000313" key="2">
    <source>
        <dbReference type="EMBL" id="MEF7613219.1"/>
    </source>
</evidence>
<feature type="signal peptide" evidence="1">
    <location>
        <begin position="1"/>
        <end position="21"/>
    </location>
</feature>
<accession>A0AAW9QCU1</accession>
<dbReference type="AlphaFoldDB" id="A0AAW9QCU1"/>
<sequence length="421" mass="44865">MKRFLCLFAALLLLLGAAALAAAALALQAAPAVVQEAAAIGPADIRRAHALLRQHDPRRLRPGQAGQAVLSQHEVQLLLDQAALRWPGEAAAKVAFFADGARASMSLRLPPGAWASGFGPWVNLVLVLKGTEGLPALAQLQVGRVPVPAWLAAPLLRRALEAYGAEGAWPVQLLQQVSFAPGAVRLAYVWQPDSRQRMLATLLPPAEEARLRAYVEHLAAWTAELDAQAPGGTLALPALLQRVFTLAQQRSADEAAAAHENRAALMAMAFYVSGRGFGAWVADARWRAPRPVLLQGRVDFPQHFLVSAALAVEGGGPLADAIGIYKELLDASDGSGFSFNDIAADRAGALLGARAVREARAVQQALAAGVDERELLPDVSDLPEFLHEAAFRQRYGAVDSPAYEAMRAEIESRLQALPLLH</sequence>
<keyword evidence="1" id="KW-0732">Signal</keyword>